<dbReference type="EMBL" id="JBHSFY010000005">
    <property type="protein sequence ID" value="MFC4477345.1"/>
    <property type="molecule type" value="Genomic_DNA"/>
</dbReference>
<organism evidence="2 3">
    <name type="scientific">Flavobacterium chungangensis</name>
    <dbReference type="NCBI Taxonomy" id="2708132"/>
    <lineage>
        <taxon>Bacteria</taxon>
        <taxon>Pseudomonadati</taxon>
        <taxon>Bacteroidota</taxon>
        <taxon>Flavobacteriia</taxon>
        <taxon>Flavobacteriales</taxon>
        <taxon>Flavobacteriaceae</taxon>
        <taxon>Flavobacterium</taxon>
    </lineage>
</organism>
<sequence length="359" mass="41433">MPKNLVVCCDGTDNKLTINENTNVLHLYSCLEKSDKQVTYYHPGVGTIAPSGAKNWIVRKWNIIKDLVSASSLEENVKDAYLFLMENYEDGDKIYLFGFSRGAYTVRMLSGLIEMFGLLQKGNYGHLRYALEIYVKGDKMFEIANAFRSRFSRKVDIHFIGIWDTVVAAGGLINYYKSFPYSRSLGIAKIVRHAISIDERRKHYDFYEVSELHENCKQVLFAGVHSDVGGSYPIEGLSKLALEWMLGEASNQDLKLSKKKVDRYVYGINSNYQKPDYTFEIHNSLSIAFKLFDFIPRARYKKGSGFHDMVLDFRLWPLRKFKKGTLIHESVINKMATNKYKPLNLLNDNFEIERNQIIK</sequence>
<keyword evidence="3" id="KW-1185">Reference proteome</keyword>
<dbReference type="RefSeq" id="WP_379797290.1">
    <property type="nucleotide sequence ID" value="NZ_JBHSFY010000005.1"/>
</dbReference>
<dbReference type="InterPro" id="IPR018712">
    <property type="entry name" value="Tle1-like_cat"/>
</dbReference>
<dbReference type="Proteomes" id="UP001596003">
    <property type="component" value="Unassembled WGS sequence"/>
</dbReference>
<gene>
    <name evidence="2" type="ORF">ACFO3N_09755</name>
</gene>
<dbReference type="PANTHER" id="PTHR33840:SF1">
    <property type="entry name" value="TLE1 PHOSPHOLIPASE DOMAIN-CONTAINING PROTEIN"/>
    <property type="match status" value="1"/>
</dbReference>
<reference evidence="3" key="1">
    <citation type="journal article" date="2019" name="Int. J. Syst. Evol. Microbiol.">
        <title>The Global Catalogue of Microorganisms (GCM) 10K type strain sequencing project: providing services to taxonomists for standard genome sequencing and annotation.</title>
        <authorList>
            <consortium name="The Broad Institute Genomics Platform"/>
            <consortium name="The Broad Institute Genome Sequencing Center for Infectious Disease"/>
            <person name="Wu L."/>
            <person name="Ma J."/>
        </authorList>
    </citation>
    <scope>NUCLEOTIDE SEQUENCE [LARGE SCALE GENOMIC DNA]</scope>
    <source>
        <strain evidence="3">NBRC 103627</strain>
    </source>
</reference>
<dbReference type="PANTHER" id="PTHR33840">
    <property type="match status" value="1"/>
</dbReference>
<evidence type="ECO:0000313" key="2">
    <source>
        <dbReference type="EMBL" id="MFC4477345.1"/>
    </source>
</evidence>
<comment type="caution">
    <text evidence="2">The sequence shown here is derived from an EMBL/GenBank/DDBJ whole genome shotgun (WGS) entry which is preliminary data.</text>
</comment>
<name>A0ABV8ZE25_9FLAO</name>
<dbReference type="Pfam" id="PF09994">
    <property type="entry name" value="T6SS_Tle1-like_cat"/>
    <property type="match status" value="1"/>
</dbReference>
<feature type="domain" description="T6SS Phospholipase effector Tle1-like catalytic" evidence="1">
    <location>
        <begin position="3"/>
        <end position="247"/>
    </location>
</feature>
<evidence type="ECO:0000259" key="1">
    <source>
        <dbReference type="Pfam" id="PF09994"/>
    </source>
</evidence>
<protein>
    <submittedName>
        <fullName evidence="2">DUF2235 domain-containing protein</fullName>
    </submittedName>
</protein>
<accession>A0ABV8ZE25</accession>
<proteinExistence type="predicted"/>
<evidence type="ECO:0000313" key="3">
    <source>
        <dbReference type="Proteomes" id="UP001596003"/>
    </source>
</evidence>